<feature type="region of interest" description="Disordered" evidence="2">
    <location>
        <begin position="533"/>
        <end position="554"/>
    </location>
</feature>
<dbReference type="OrthoDB" id="10326632at2759"/>
<organism evidence="3 4">
    <name type="scientific">Marssonina brunnea f. sp. multigermtubi (strain MB_m1)</name>
    <name type="common">Marssonina leaf spot fungus</name>
    <dbReference type="NCBI Taxonomy" id="1072389"/>
    <lineage>
        <taxon>Eukaryota</taxon>
        <taxon>Fungi</taxon>
        <taxon>Dikarya</taxon>
        <taxon>Ascomycota</taxon>
        <taxon>Pezizomycotina</taxon>
        <taxon>Leotiomycetes</taxon>
        <taxon>Helotiales</taxon>
        <taxon>Drepanopezizaceae</taxon>
        <taxon>Drepanopeziza</taxon>
    </lineage>
</organism>
<dbReference type="EMBL" id="JH921433">
    <property type="protein sequence ID" value="EKD18580.1"/>
    <property type="molecule type" value="Genomic_DNA"/>
</dbReference>
<feature type="region of interest" description="Disordered" evidence="2">
    <location>
        <begin position="1"/>
        <end position="64"/>
    </location>
</feature>
<reference evidence="3 4" key="1">
    <citation type="journal article" date="2012" name="BMC Genomics">
        <title>Sequencing the genome of Marssonina brunnea reveals fungus-poplar co-evolution.</title>
        <authorList>
            <person name="Zhu S."/>
            <person name="Cao Y.-Z."/>
            <person name="Jiang C."/>
            <person name="Tan B.-Y."/>
            <person name="Wang Z."/>
            <person name="Feng S."/>
            <person name="Zhang L."/>
            <person name="Su X.-H."/>
            <person name="Brejova B."/>
            <person name="Vinar T."/>
            <person name="Xu M."/>
            <person name="Wang M.-X."/>
            <person name="Zhang S.-G."/>
            <person name="Huang M.-R."/>
            <person name="Wu R."/>
            <person name="Zhou Y."/>
        </authorList>
    </citation>
    <scope>NUCLEOTIDE SEQUENCE [LARGE SCALE GENOMIC DNA]</scope>
    <source>
        <strain evidence="3 4">MB_m1</strain>
    </source>
</reference>
<sequence length="709" mass="79026">MGSAAPNPFQHAYSQSQLQSQSQSQLLSQSQSQSQSQSPSQLQSQPEPQPQSNGTFQNPTSPTTAAPASYAYVSVHNPTNQNSITHLTLPRSSLSRSPFFRTKLENLSSELDLPVVHIVADPVHFKIVARWMTTNGVLNGSGRLPNLNTLCRLAFLADRLDLWELVGQLLSMVKAGQFEGDGSKAPSHAEMYQHTRPGNPFRNYAAVDYAKRLSVGSPAPGLSTNLPAAMLIDVVNILVQHHQQLKNEAEALKQKIQSLQSDIQGTQEKNEAEKQKFCIEAELNKEVSLKAKYDARYNAKLSEALASMKSSIESQFNAKIVQAKKDLEDKHAKDLEKYRQASVNPSSSRTGQPGNQADTTANFEKQFDERYQKLVKESNERNLEHSVAVAELEKTYNSKITRLQKEIAILKSNADPGLVPVLEHPRAHSEEADSRTMGELAQALKESQAETMRLKKSEDQSEAKINELSQNILDAESTRLNEIEALRATIEANETRSRNAIADAESRCAEAKRLHQDYQIEIAALETAAVLLQNPNPGSDGSHRKKSQQGLDEPETAITALEAKYTQLERAYNDLADDKENEVAELHRKLIDCEERNRLEVEHIQKLLDDIRQRSESDLAAQKMMMESTDEQARRRISGLQNKKNEMQATIDRLQKEVDDLKGEEDGVKGEEAQKRKSLKRSSEEAAGQEPSRDGGSNKRGRSGTLPRR</sequence>
<gene>
    <name evidence="3" type="ORF">MBM_03573</name>
</gene>
<evidence type="ECO:0000256" key="1">
    <source>
        <dbReference type="SAM" id="Coils"/>
    </source>
</evidence>
<keyword evidence="4" id="KW-1185">Reference proteome</keyword>
<name>K1WLJ5_MARBU</name>
<feature type="coiled-coil region" evidence="1">
    <location>
        <begin position="235"/>
        <end position="276"/>
    </location>
</feature>
<dbReference type="InParanoid" id="K1WLJ5"/>
<dbReference type="Proteomes" id="UP000006753">
    <property type="component" value="Unassembled WGS sequence"/>
</dbReference>
<proteinExistence type="predicted"/>
<feature type="region of interest" description="Disordered" evidence="2">
    <location>
        <begin position="657"/>
        <end position="709"/>
    </location>
</feature>
<evidence type="ECO:0000256" key="2">
    <source>
        <dbReference type="SAM" id="MobiDB-lite"/>
    </source>
</evidence>
<dbReference type="STRING" id="1072389.K1WLJ5"/>
<feature type="compositionally biased region" description="Basic and acidic residues" evidence="2">
    <location>
        <begin position="657"/>
        <end position="675"/>
    </location>
</feature>
<feature type="region of interest" description="Disordered" evidence="2">
    <location>
        <begin position="338"/>
        <end position="359"/>
    </location>
</feature>
<dbReference type="HOGENOM" id="CLU_389352_0_0_1"/>
<dbReference type="AlphaFoldDB" id="K1WLJ5"/>
<evidence type="ECO:0000313" key="4">
    <source>
        <dbReference type="Proteomes" id="UP000006753"/>
    </source>
</evidence>
<dbReference type="KEGG" id="mbe:MBM_03573"/>
<feature type="compositionally biased region" description="Polar residues" evidence="2">
    <location>
        <begin position="341"/>
        <end position="359"/>
    </location>
</feature>
<feature type="compositionally biased region" description="Low complexity" evidence="2">
    <location>
        <begin position="14"/>
        <end position="52"/>
    </location>
</feature>
<feature type="compositionally biased region" description="Basic residues" evidence="2">
    <location>
        <begin position="699"/>
        <end position="709"/>
    </location>
</feature>
<evidence type="ECO:0000313" key="3">
    <source>
        <dbReference type="EMBL" id="EKD18580.1"/>
    </source>
</evidence>
<feature type="coiled-coil region" evidence="1">
    <location>
        <begin position="440"/>
        <end position="528"/>
    </location>
</feature>
<keyword evidence="1" id="KW-0175">Coiled coil</keyword>
<protein>
    <submittedName>
        <fullName evidence="3">Uncharacterized protein</fullName>
    </submittedName>
</protein>
<feature type="coiled-coil region" evidence="1">
    <location>
        <begin position="558"/>
        <end position="596"/>
    </location>
</feature>
<accession>K1WLJ5</accession>